<dbReference type="RefSeq" id="WP_179217662.1">
    <property type="nucleotide sequence ID" value="NZ_CP067129.1"/>
</dbReference>
<evidence type="ECO:0000313" key="2">
    <source>
        <dbReference type="Proteomes" id="UP000198307"/>
    </source>
</evidence>
<sequence>MMRLALIAVLALAACGVDGPPVRPSPKADQESGITISGDAYIGVRTEL</sequence>
<reference evidence="1 2" key="1">
    <citation type="submission" date="2017-07" db="EMBL/GenBank/DDBJ databases">
        <authorList>
            <person name="Sun Z.S."/>
            <person name="Albrecht U."/>
            <person name="Echele G."/>
            <person name="Lee C.C."/>
        </authorList>
    </citation>
    <scope>NUCLEOTIDE SEQUENCE [LARGE SCALE GENOMIC DNA]</scope>
    <source>
        <strain evidence="1 2">DSM 14827</strain>
    </source>
</reference>
<organism evidence="1 2">
    <name type="scientific">Paracoccus seriniphilus</name>
    <dbReference type="NCBI Taxonomy" id="184748"/>
    <lineage>
        <taxon>Bacteria</taxon>
        <taxon>Pseudomonadati</taxon>
        <taxon>Pseudomonadota</taxon>
        <taxon>Alphaproteobacteria</taxon>
        <taxon>Rhodobacterales</taxon>
        <taxon>Paracoccaceae</taxon>
        <taxon>Paracoccus</taxon>
    </lineage>
</organism>
<keyword evidence="2" id="KW-1185">Reference proteome</keyword>
<name>A0A239PRP5_9RHOB</name>
<protein>
    <submittedName>
        <fullName evidence="1">Uncharacterized protein</fullName>
    </submittedName>
</protein>
<dbReference type="PROSITE" id="PS51257">
    <property type="entry name" value="PROKAR_LIPOPROTEIN"/>
    <property type="match status" value="1"/>
</dbReference>
<dbReference type="Proteomes" id="UP000198307">
    <property type="component" value="Unassembled WGS sequence"/>
</dbReference>
<dbReference type="EMBL" id="FZQB01000004">
    <property type="protein sequence ID" value="SNT72945.1"/>
    <property type="molecule type" value="Genomic_DNA"/>
</dbReference>
<dbReference type="AlphaFoldDB" id="A0A239PRP5"/>
<evidence type="ECO:0000313" key="1">
    <source>
        <dbReference type="EMBL" id="SNT72945.1"/>
    </source>
</evidence>
<accession>A0A239PRP5</accession>
<gene>
    <name evidence="1" type="ORF">SAMN05444959_104116</name>
</gene>
<proteinExistence type="predicted"/>